<feature type="transmembrane region" description="Helical" evidence="2">
    <location>
        <begin position="75"/>
        <end position="93"/>
    </location>
</feature>
<sequence>MKYRSEIDGLRAVAVLPVILFHAGVSVFSGGFVGVDIFFVISGYLITTILIADLERGQFSILTFYERRARRICPALFLVMAACLPFAWAWMGPLELRDFGRSIVSVVFFVSNFVFWREDGYFSAPAELKPLLHTWSLAVEEQYYLFAPVCLFLLWRFGKKALFWATVATALASLALTEWGWRHAPSANFYLTPFRVWELLAGSLCAMRMTWRAPRGNDALGAAGLALILFAIFRFDGKTPFPSLYALAPVGGAALIILYARQGTWTARLLSLPPLVGIGLISYSAYLWHQPLFAFARIRALAAPPEALLLGLAALSLVLAYLSWRFVEQPFRRGPLPWLPGRRVLVASCAVGTVFVALGLYGSLTGGLPERFPIPAPGSREAMLLDTLKGNELGQDCWPDGLKPGAPRKAILCPIFTPENPRRRILVIGDSHAHILLPAFAQIGRTDAVSWMGLASCPPFLGVTVRGAAFGAGVCEPFARQQYETVKAGGYDMVVLVSAWSYYLNSLSEGPPDSASMLPPDSAPPEARPPDGGAPGGPTLAGSKAVFARFIPRTVRAYADLGVTVVLIDQVPEQPAFPQKVLRQAVYLGRSGGVSPEQFEQAVRETSQSVAADTAAHGFASAVLSRLAGANVWVLSFKDLFQQNGVYLWGDRNGSYYFDNNHLSLYGARFVETSLTAALTRIEQATARN</sequence>
<dbReference type="InterPro" id="IPR002656">
    <property type="entry name" value="Acyl_transf_3_dom"/>
</dbReference>
<dbReference type="PANTHER" id="PTHR23028">
    <property type="entry name" value="ACETYLTRANSFERASE"/>
    <property type="match status" value="1"/>
</dbReference>
<feature type="transmembrane region" description="Helical" evidence="2">
    <location>
        <begin position="307"/>
        <end position="324"/>
    </location>
</feature>
<keyword evidence="2" id="KW-0812">Transmembrane</keyword>
<feature type="region of interest" description="Disordered" evidence="1">
    <location>
        <begin position="513"/>
        <end position="538"/>
    </location>
</feature>
<dbReference type="Proteomes" id="UP001235094">
    <property type="component" value="Unassembled WGS sequence"/>
</dbReference>
<evidence type="ECO:0000259" key="3">
    <source>
        <dbReference type="Pfam" id="PF01757"/>
    </source>
</evidence>
<dbReference type="Pfam" id="PF01757">
    <property type="entry name" value="Acyl_transf_3"/>
    <property type="match status" value="1"/>
</dbReference>
<evidence type="ECO:0000259" key="4">
    <source>
        <dbReference type="Pfam" id="PF19040"/>
    </source>
</evidence>
<gene>
    <name evidence="5" type="ORF">QOZ99_002206</name>
</gene>
<feature type="transmembrane region" description="Helical" evidence="2">
    <location>
        <begin position="241"/>
        <end position="260"/>
    </location>
</feature>
<feature type="transmembrane region" description="Helical" evidence="2">
    <location>
        <begin position="99"/>
        <end position="116"/>
    </location>
</feature>
<dbReference type="InterPro" id="IPR043968">
    <property type="entry name" value="SGNH"/>
</dbReference>
<dbReference type="EMBL" id="JAUSVR010000006">
    <property type="protein sequence ID" value="MDQ0511309.1"/>
    <property type="molecule type" value="Genomic_DNA"/>
</dbReference>
<keyword evidence="2" id="KW-0472">Membrane</keyword>
<proteinExistence type="predicted"/>
<feature type="transmembrane region" description="Helical" evidence="2">
    <location>
        <begin position="267"/>
        <end position="287"/>
    </location>
</feature>
<dbReference type="RefSeq" id="WP_306890005.1">
    <property type="nucleotide sequence ID" value="NZ_JAUSVR010000006.1"/>
</dbReference>
<organism evidence="5 6">
    <name type="scientific">Ancylobacter amanitiformis</name>
    <dbReference type="NCBI Taxonomy" id="217069"/>
    <lineage>
        <taxon>Bacteria</taxon>
        <taxon>Pseudomonadati</taxon>
        <taxon>Pseudomonadota</taxon>
        <taxon>Alphaproteobacteria</taxon>
        <taxon>Hyphomicrobiales</taxon>
        <taxon>Xanthobacteraceae</taxon>
        <taxon>Ancylobacter</taxon>
    </lineage>
</organism>
<name>A0ABU0LRH9_9HYPH</name>
<feature type="domain" description="Acyltransferase 3" evidence="3">
    <location>
        <begin position="6"/>
        <end position="323"/>
    </location>
</feature>
<accession>A0ABU0LRH9</accession>
<evidence type="ECO:0000256" key="1">
    <source>
        <dbReference type="SAM" id="MobiDB-lite"/>
    </source>
</evidence>
<dbReference type="InterPro" id="IPR050879">
    <property type="entry name" value="Acyltransferase_3"/>
</dbReference>
<keyword evidence="2" id="KW-1133">Transmembrane helix</keyword>
<feature type="transmembrane region" description="Helical" evidence="2">
    <location>
        <begin position="344"/>
        <end position="364"/>
    </location>
</feature>
<feature type="transmembrane region" description="Helical" evidence="2">
    <location>
        <begin position="37"/>
        <end position="54"/>
    </location>
</feature>
<dbReference type="PANTHER" id="PTHR23028:SF53">
    <property type="entry name" value="ACYL_TRANSF_3 DOMAIN-CONTAINING PROTEIN"/>
    <property type="match status" value="1"/>
</dbReference>
<evidence type="ECO:0000313" key="5">
    <source>
        <dbReference type="EMBL" id="MDQ0511309.1"/>
    </source>
</evidence>
<reference evidence="5 6" key="1">
    <citation type="submission" date="2023-07" db="EMBL/GenBank/DDBJ databases">
        <title>Genomic Encyclopedia of Type Strains, Phase IV (KMG-IV): sequencing the most valuable type-strain genomes for metagenomic binning, comparative biology and taxonomic classification.</title>
        <authorList>
            <person name="Goeker M."/>
        </authorList>
    </citation>
    <scope>NUCLEOTIDE SEQUENCE [LARGE SCALE GENOMIC DNA]</scope>
    <source>
        <strain evidence="5 6">DSM 15561</strain>
    </source>
</reference>
<feature type="transmembrane region" description="Helical" evidence="2">
    <location>
        <begin position="219"/>
        <end position="235"/>
    </location>
</feature>
<keyword evidence="6" id="KW-1185">Reference proteome</keyword>
<feature type="domain" description="SGNH" evidence="4">
    <location>
        <begin position="411"/>
        <end position="672"/>
    </location>
</feature>
<dbReference type="Pfam" id="PF19040">
    <property type="entry name" value="SGNH"/>
    <property type="match status" value="1"/>
</dbReference>
<protein>
    <submittedName>
        <fullName evidence="5">Peptidoglycan/LPS O-acetylase OafA/YrhL</fullName>
    </submittedName>
</protein>
<feature type="transmembrane region" description="Helical" evidence="2">
    <location>
        <begin position="12"/>
        <end position="31"/>
    </location>
</feature>
<evidence type="ECO:0000256" key="2">
    <source>
        <dbReference type="SAM" id="Phobius"/>
    </source>
</evidence>
<evidence type="ECO:0000313" key="6">
    <source>
        <dbReference type="Proteomes" id="UP001235094"/>
    </source>
</evidence>
<comment type="caution">
    <text evidence="5">The sequence shown here is derived from an EMBL/GenBank/DDBJ whole genome shotgun (WGS) entry which is preliminary data.</text>
</comment>